<reference evidence="2 3" key="1">
    <citation type="submission" date="2019-03" db="EMBL/GenBank/DDBJ databases">
        <title>Draft genome sequences of novel Actinobacteria.</title>
        <authorList>
            <person name="Sahin N."/>
            <person name="Ay H."/>
            <person name="Saygin H."/>
        </authorList>
    </citation>
    <scope>NUCLEOTIDE SEQUENCE [LARGE SCALE GENOMIC DNA]</scope>
    <source>
        <strain evidence="2 3">JCM 30547</strain>
    </source>
</reference>
<evidence type="ECO:0000256" key="1">
    <source>
        <dbReference type="SAM" id="SignalP"/>
    </source>
</evidence>
<dbReference type="InterPro" id="IPR011024">
    <property type="entry name" value="G_crystallin-like"/>
</dbReference>
<dbReference type="SUPFAM" id="SSF49695">
    <property type="entry name" value="gamma-Crystallin-like"/>
    <property type="match status" value="1"/>
</dbReference>
<dbReference type="Proteomes" id="UP000295075">
    <property type="component" value="Unassembled WGS sequence"/>
</dbReference>
<feature type="chain" id="PRO_5020838618" evidence="1">
    <location>
        <begin position="32"/>
        <end position="233"/>
    </location>
</feature>
<dbReference type="Pfam" id="PF03995">
    <property type="entry name" value="Inhibitor_I36"/>
    <property type="match status" value="1"/>
</dbReference>
<sequence length="233" mass="24919">MHHKLTRRVRAAVLATVLATGILSAAVPATAQPLTDHSPAAATGQPQVWAGYDTGQSVDVATASSVAQEMAELLKLQPTGIQVSDNAIYVPENGTTVVWPSPGQTTAPDGLGTNIRPDALKRAGITSVESQFGAQTVEGCPSGITAKDYYCFYTAEKFAGRRLQFTGATTKSTAQQWGFENSTYSWVNTDTNTRVQACDGANYSGYMWVEQENSKSSVLDASYKGKLSSWFTF</sequence>
<proteinExistence type="predicted"/>
<evidence type="ECO:0000313" key="3">
    <source>
        <dbReference type="Proteomes" id="UP000295075"/>
    </source>
</evidence>
<accession>A0A4R4QK43</accession>
<dbReference type="OrthoDB" id="3871708at2"/>
<keyword evidence="1" id="KW-0732">Signal</keyword>
<protein>
    <submittedName>
        <fullName evidence="2">Uncharacterized protein</fullName>
    </submittedName>
</protein>
<dbReference type="EMBL" id="SMKA01000001">
    <property type="protein sequence ID" value="TDC35769.1"/>
    <property type="molecule type" value="Genomic_DNA"/>
</dbReference>
<comment type="caution">
    <text evidence="2">The sequence shown here is derived from an EMBL/GenBank/DDBJ whole genome shotgun (WGS) entry which is preliminary data.</text>
</comment>
<evidence type="ECO:0000313" key="2">
    <source>
        <dbReference type="EMBL" id="TDC35769.1"/>
    </source>
</evidence>
<dbReference type="Gene3D" id="2.60.20.10">
    <property type="entry name" value="Crystallins"/>
    <property type="match status" value="1"/>
</dbReference>
<feature type="signal peptide" evidence="1">
    <location>
        <begin position="1"/>
        <end position="31"/>
    </location>
</feature>
<keyword evidence="3" id="KW-1185">Reference proteome</keyword>
<name>A0A4R4QK43_9ACTN</name>
<dbReference type="AlphaFoldDB" id="A0A4R4QK43"/>
<dbReference type="RefSeq" id="WP_132399743.1">
    <property type="nucleotide sequence ID" value="NZ_SMKA01000001.1"/>
</dbReference>
<organism evidence="2 3">
    <name type="scientific">Kribbella albertanoniae</name>
    <dbReference type="NCBI Taxonomy" id="1266829"/>
    <lineage>
        <taxon>Bacteria</taxon>
        <taxon>Bacillati</taxon>
        <taxon>Actinomycetota</taxon>
        <taxon>Actinomycetes</taxon>
        <taxon>Propionibacteriales</taxon>
        <taxon>Kribbellaceae</taxon>
        <taxon>Kribbella</taxon>
    </lineage>
</organism>
<gene>
    <name evidence="2" type="ORF">E1261_00120</name>
</gene>